<dbReference type="SUPFAM" id="SSF53098">
    <property type="entry name" value="Ribonuclease H-like"/>
    <property type="match status" value="1"/>
</dbReference>
<comment type="caution">
    <text evidence="1">The sequence shown here is derived from an EMBL/GenBank/DDBJ whole genome shotgun (WGS) entry which is preliminary data.</text>
</comment>
<sequence length="382" mass="43513">MITSTQSLGLFIKERYSPISLKISAAEGTFAFHTVKHHHSFRTMDCTSNLLSVCFSDSDIAKNFHSARTKTEAIITGVLAPMSIEEVLSELQTGIAFSLSTDASNHAELKTFPIIIRYFNSSGVQNKLLDFVHLQDEKSKHVAEMLLDVITKYGLNPENMIAFCADNAPVNFGGINRAEGDNVFAKLKQIKSKLIPVGCPSHLVHKSAQIAGERALSVDIESIVAKISSFFSGEKSRVLQRHQRFIEFCDFLELHYLKFPNHGKTRWLTLFPLIERILKLWEALKSYFLSNEICPRMLETFFESNLSQCYFLFMHSSIKLFNTTSLILQRNNLSLPEMIRELRKLQQSLLDRYNGGFQELLLKWNLLKLTTLFKYTNSSPNV</sequence>
<keyword evidence="2" id="KW-1185">Reference proteome</keyword>
<accession>A0AAV7JLR7</accession>
<dbReference type="EMBL" id="JAKMXF010000317">
    <property type="protein sequence ID" value="KAI6649903.1"/>
    <property type="molecule type" value="Genomic_DNA"/>
</dbReference>
<gene>
    <name evidence="1" type="ORF">LOD99_6452</name>
</gene>
<evidence type="ECO:0000313" key="2">
    <source>
        <dbReference type="Proteomes" id="UP001165289"/>
    </source>
</evidence>
<reference evidence="1 2" key="1">
    <citation type="journal article" date="2023" name="BMC Biol.">
        <title>The compact genome of the sponge Oopsacas minuta (Hexactinellida) is lacking key metazoan core genes.</title>
        <authorList>
            <person name="Santini S."/>
            <person name="Schenkelaars Q."/>
            <person name="Jourda C."/>
            <person name="Duchesne M."/>
            <person name="Belahbib H."/>
            <person name="Rocher C."/>
            <person name="Selva M."/>
            <person name="Riesgo A."/>
            <person name="Vervoort M."/>
            <person name="Leys S.P."/>
            <person name="Kodjabachian L."/>
            <person name="Le Bivic A."/>
            <person name="Borchiellini C."/>
            <person name="Claverie J.M."/>
            <person name="Renard E."/>
        </authorList>
    </citation>
    <scope>NUCLEOTIDE SEQUENCE [LARGE SCALE GENOMIC DNA]</scope>
    <source>
        <strain evidence="1">SPO-2</strain>
    </source>
</reference>
<dbReference type="PANTHER" id="PTHR37162:SF10">
    <property type="entry name" value="DUF4371 DOMAIN-CONTAINING PROTEIN"/>
    <property type="match status" value="1"/>
</dbReference>
<protein>
    <submittedName>
        <fullName evidence="1">Uncharacterized protein</fullName>
    </submittedName>
</protein>
<dbReference type="AlphaFoldDB" id="A0AAV7JLR7"/>
<proteinExistence type="predicted"/>
<organism evidence="1 2">
    <name type="scientific">Oopsacas minuta</name>
    <dbReference type="NCBI Taxonomy" id="111878"/>
    <lineage>
        <taxon>Eukaryota</taxon>
        <taxon>Metazoa</taxon>
        <taxon>Porifera</taxon>
        <taxon>Hexactinellida</taxon>
        <taxon>Hexasterophora</taxon>
        <taxon>Lyssacinosida</taxon>
        <taxon>Leucopsacidae</taxon>
        <taxon>Oopsacas</taxon>
    </lineage>
</organism>
<dbReference type="PANTHER" id="PTHR37162">
    <property type="entry name" value="HAT FAMILY DIMERISATION DOMAINCONTAINING PROTEIN-RELATED"/>
    <property type="match status" value="1"/>
</dbReference>
<evidence type="ECO:0000313" key="1">
    <source>
        <dbReference type="EMBL" id="KAI6649903.1"/>
    </source>
</evidence>
<name>A0AAV7JLR7_9METZ</name>
<dbReference type="InterPro" id="IPR012337">
    <property type="entry name" value="RNaseH-like_sf"/>
</dbReference>
<dbReference type="Proteomes" id="UP001165289">
    <property type="component" value="Unassembled WGS sequence"/>
</dbReference>